<keyword evidence="3" id="KW-1185">Reference proteome</keyword>
<organism evidence="2 3">
    <name type="scientific">Pedococcus bigeumensis</name>
    <dbReference type="NCBI Taxonomy" id="433644"/>
    <lineage>
        <taxon>Bacteria</taxon>
        <taxon>Bacillati</taxon>
        <taxon>Actinomycetota</taxon>
        <taxon>Actinomycetes</taxon>
        <taxon>Micrococcales</taxon>
        <taxon>Intrasporangiaceae</taxon>
        <taxon>Pedococcus</taxon>
    </lineage>
</organism>
<evidence type="ECO:0000313" key="2">
    <source>
        <dbReference type="EMBL" id="TPG19851.1"/>
    </source>
</evidence>
<comment type="caution">
    <text evidence="2">The sequence shown here is derived from an EMBL/GenBank/DDBJ whole genome shotgun (WGS) entry which is preliminary data.</text>
</comment>
<proteinExistence type="predicted"/>
<protein>
    <submittedName>
        <fullName evidence="2">VanZ family protein</fullName>
    </submittedName>
</protein>
<sequence length="100" mass="10764">MLAAHLAALYWPRVDIQGPVTWTDKVVHVLLFLAPTLAGLLAGVRPAYVVGLLALHAPVSELVQHYFLPNRSGDPWDAVADLCGVVLGVTSVMVGRALRR</sequence>
<dbReference type="OrthoDB" id="3831062at2"/>
<evidence type="ECO:0000256" key="1">
    <source>
        <dbReference type="SAM" id="Phobius"/>
    </source>
</evidence>
<dbReference type="AlphaFoldDB" id="A0A502D752"/>
<keyword evidence="1" id="KW-0812">Transmembrane</keyword>
<dbReference type="EMBL" id="RCZM01000001">
    <property type="protein sequence ID" value="TPG19851.1"/>
    <property type="molecule type" value="Genomic_DNA"/>
</dbReference>
<keyword evidence="1" id="KW-1133">Transmembrane helix</keyword>
<accession>A0A502D752</accession>
<keyword evidence="1" id="KW-0472">Membrane</keyword>
<feature type="transmembrane region" description="Helical" evidence="1">
    <location>
        <begin position="29"/>
        <end position="58"/>
    </location>
</feature>
<gene>
    <name evidence="2" type="ORF">EAH86_02455</name>
</gene>
<feature type="transmembrane region" description="Helical" evidence="1">
    <location>
        <begin position="78"/>
        <end position="98"/>
    </location>
</feature>
<evidence type="ECO:0000313" key="3">
    <source>
        <dbReference type="Proteomes" id="UP000317722"/>
    </source>
</evidence>
<reference evidence="2 3" key="1">
    <citation type="journal article" date="2019" name="Environ. Microbiol.">
        <title>Species interactions and distinct microbial communities in high Arctic permafrost affected cryosols are associated with the CH4 and CO2 gas fluxes.</title>
        <authorList>
            <person name="Altshuler I."/>
            <person name="Hamel J."/>
            <person name="Turney S."/>
            <person name="Magnuson E."/>
            <person name="Levesque R."/>
            <person name="Greer C."/>
            <person name="Whyte L.G."/>
        </authorList>
    </citation>
    <scope>NUCLEOTIDE SEQUENCE [LARGE SCALE GENOMIC DNA]</scope>
    <source>
        <strain evidence="2 3">S9.3A</strain>
    </source>
</reference>
<name>A0A502D752_9MICO</name>
<dbReference type="Proteomes" id="UP000317722">
    <property type="component" value="Unassembled WGS sequence"/>
</dbReference>